<accession>A0A165A3X6</accession>
<dbReference type="EMBL" id="KV407464">
    <property type="protein sequence ID" value="KZF19917.1"/>
    <property type="molecule type" value="Genomic_DNA"/>
</dbReference>
<evidence type="ECO:0000313" key="2">
    <source>
        <dbReference type="Proteomes" id="UP000076632"/>
    </source>
</evidence>
<dbReference type="RefSeq" id="XP_018185472.1">
    <property type="nucleotide sequence ID" value="XM_018336473.1"/>
</dbReference>
<dbReference type="GeneID" id="28901610"/>
<sequence length="124" mass="13588">MGEYAPYGRCFSAIRDKIVPRNAKPGRKGTRLYTLNCAVTIVPRPFSQTQLFLSSSLCNICTCMAYMLLTTIVFLSNISSPSSSEPSSGGITSSKAHPIQLLKIGDTIWCFFQCQCKAEGQHAK</sequence>
<proteinExistence type="predicted"/>
<evidence type="ECO:0000313" key="1">
    <source>
        <dbReference type="EMBL" id="KZF19917.1"/>
    </source>
</evidence>
<dbReference type="AlphaFoldDB" id="A0A165A3X6"/>
<name>A0A165A3X6_XYLHT</name>
<gene>
    <name evidence="1" type="ORF">L228DRAFT_31334</name>
</gene>
<dbReference type="Proteomes" id="UP000076632">
    <property type="component" value="Unassembled WGS sequence"/>
</dbReference>
<protein>
    <submittedName>
        <fullName evidence="1">Uncharacterized protein</fullName>
    </submittedName>
</protein>
<dbReference type="InParanoid" id="A0A165A3X6"/>
<keyword evidence="2" id="KW-1185">Reference proteome</keyword>
<reference evidence="1 2" key="1">
    <citation type="journal article" date="2016" name="Fungal Biol.">
        <title>The genome of Xylona heveae provides a window into fungal endophytism.</title>
        <authorList>
            <person name="Gazis R."/>
            <person name="Kuo A."/>
            <person name="Riley R."/>
            <person name="LaButti K."/>
            <person name="Lipzen A."/>
            <person name="Lin J."/>
            <person name="Amirebrahimi M."/>
            <person name="Hesse C.N."/>
            <person name="Spatafora J.W."/>
            <person name="Henrissat B."/>
            <person name="Hainaut M."/>
            <person name="Grigoriev I.V."/>
            <person name="Hibbett D.S."/>
        </authorList>
    </citation>
    <scope>NUCLEOTIDE SEQUENCE [LARGE SCALE GENOMIC DNA]</scope>
    <source>
        <strain evidence="1 2">TC161</strain>
    </source>
</reference>
<organism evidence="1 2">
    <name type="scientific">Xylona heveae (strain CBS 132557 / TC161)</name>
    <dbReference type="NCBI Taxonomy" id="1328760"/>
    <lineage>
        <taxon>Eukaryota</taxon>
        <taxon>Fungi</taxon>
        <taxon>Dikarya</taxon>
        <taxon>Ascomycota</taxon>
        <taxon>Pezizomycotina</taxon>
        <taxon>Xylonomycetes</taxon>
        <taxon>Xylonales</taxon>
        <taxon>Xylonaceae</taxon>
        <taxon>Xylona</taxon>
    </lineage>
</organism>